<keyword evidence="3" id="KW-1185">Reference proteome</keyword>
<protein>
    <submittedName>
        <fullName evidence="2">Secreted protein containing C-terminal beta-propeller domain</fullName>
    </submittedName>
</protein>
<dbReference type="STRING" id="341036.SAMN05660649_02339"/>
<feature type="signal peptide" evidence="1">
    <location>
        <begin position="1"/>
        <end position="21"/>
    </location>
</feature>
<evidence type="ECO:0000313" key="3">
    <source>
        <dbReference type="Proteomes" id="UP000199337"/>
    </source>
</evidence>
<dbReference type="Proteomes" id="UP000199337">
    <property type="component" value="Unassembled WGS sequence"/>
</dbReference>
<dbReference type="OrthoDB" id="9778998at2"/>
<name>A0A1I2TPR0_9FIRM</name>
<dbReference type="AlphaFoldDB" id="A0A1I2TPR0"/>
<proteinExistence type="predicted"/>
<evidence type="ECO:0000256" key="1">
    <source>
        <dbReference type="SAM" id="SignalP"/>
    </source>
</evidence>
<reference evidence="3" key="1">
    <citation type="submission" date="2016-10" db="EMBL/GenBank/DDBJ databases">
        <authorList>
            <person name="Varghese N."/>
            <person name="Submissions S."/>
        </authorList>
    </citation>
    <scope>NUCLEOTIDE SEQUENCE [LARGE SCALE GENOMIC DNA]</scope>
    <source>
        <strain evidence="3">DSM 17038</strain>
    </source>
</reference>
<dbReference type="EMBL" id="FOOX01000007">
    <property type="protein sequence ID" value="SFG66139.1"/>
    <property type="molecule type" value="Genomic_DNA"/>
</dbReference>
<organism evidence="2 3">
    <name type="scientific">Desulfotruncus arcticus DSM 17038</name>
    <dbReference type="NCBI Taxonomy" id="1121424"/>
    <lineage>
        <taxon>Bacteria</taxon>
        <taxon>Bacillati</taxon>
        <taxon>Bacillota</taxon>
        <taxon>Clostridia</taxon>
        <taxon>Eubacteriales</taxon>
        <taxon>Desulfallaceae</taxon>
        <taxon>Desulfotruncus</taxon>
    </lineage>
</organism>
<keyword evidence="1" id="KW-0732">Signal</keyword>
<gene>
    <name evidence="2" type="ORF">SAMN05660649_02339</name>
</gene>
<dbReference type="RefSeq" id="WP_092471537.1">
    <property type="nucleotide sequence ID" value="NZ_FOOX01000007.1"/>
</dbReference>
<accession>A0A1I2TPR0</accession>
<feature type="chain" id="PRO_5039286712" evidence="1">
    <location>
        <begin position="22"/>
        <end position="706"/>
    </location>
</feature>
<sequence>MFRGKLICAIAVICVFFAAVAMGTTARPEESAAGEPATFASLEELSKYIKDSTEMVRLLGIHYGIVDLGGALEPARKEALPETVMIQEDKAHSTAGQDSAPGFSGTNNQVTGVDEADLVKTDGTYLYIINGQKLNILLAYPADQARQLSEILFKGNPVEVFINGDCLVVFGNGPEPNQMFTRVYDITNRNKPVLQKDITSDGYYVTARMIGNFIYAVNNAPVFNSSSSGENDQLRLPRIFTDGKQRIITPQEIYYFDCQDYSYRYTTVLAINLQNNQAELQTKTFLTGTSQNVYASTENLYLTGNKMPDLSLHTQRLWDGLASVVPETTGEKIRTVINSGDSYWEKLQQVEFIIDDCLNSLDYVKSAALEEKVMELKDKWQRDIAREQNNTAIYKLAITHGQVNYKCSGTVGGQLLNQFSMDEYNGYFRIATTSQGFLFTGPSENRNNLYVLDDQLRVKGDIRGLAPSERIYSARFMGDRAYLVTFRQVDPLFVIDLKDPSKPKVMGELKIPGYSNYLQPYDENHLIGIGREISAEPQPLVDPKQQLKIMPPPAPTRERGVKIALFDVSNPATPKEISKYVVERDDSDSLALRDHRAVLFSKDKNLLVIPMTYRSPFRIMESGPQSNILPDYQGWQGAFIFDISTDNGIKYQGMVEHLASNARAMWEQNPVKRSLYINEVLYTISDRMIKLNSLENLQELKTINLN</sequence>
<dbReference type="Pfam" id="PF09826">
    <property type="entry name" value="Beta_propel"/>
    <property type="match status" value="1"/>
</dbReference>
<evidence type="ECO:0000313" key="2">
    <source>
        <dbReference type="EMBL" id="SFG66139.1"/>
    </source>
</evidence>
<dbReference type="InterPro" id="IPR019198">
    <property type="entry name" value="Beta_propeller_containing"/>
</dbReference>